<dbReference type="Pfam" id="PF13439">
    <property type="entry name" value="Glyco_transf_4"/>
    <property type="match status" value="1"/>
</dbReference>
<dbReference type="InterPro" id="IPR050194">
    <property type="entry name" value="Glycosyltransferase_grp1"/>
</dbReference>
<keyword evidence="4" id="KW-1185">Reference proteome</keyword>
<gene>
    <name evidence="3" type="ORF">FYJ84_10985</name>
</gene>
<evidence type="ECO:0000313" key="4">
    <source>
        <dbReference type="Proteomes" id="UP000433181"/>
    </source>
</evidence>
<protein>
    <submittedName>
        <fullName evidence="3">Glycosyltransferase</fullName>
    </submittedName>
</protein>
<evidence type="ECO:0000313" key="3">
    <source>
        <dbReference type="EMBL" id="MSU09505.1"/>
    </source>
</evidence>
<dbReference type="Pfam" id="PF00534">
    <property type="entry name" value="Glycos_transf_1"/>
    <property type="match status" value="1"/>
</dbReference>
<evidence type="ECO:0000259" key="1">
    <source>
        <dbReference type="Pfam" id="PF00534"/>
    </source>
</evidence>
<dbReference type="GO" id="GO:0016757">
    <property type="term" value="F:glycosyltransferase activity"/>
    <property type="evidence" value="ECO:0007669"/>
    <property type="project" value="InterPro"/>
</dbReference>
<organism evidence="3 4">
    <name type="scientific">Anaerovibrio slackiae</name>
    <dbReference type="NCBI Taxonomy" id="2652309"/>
    <lineage>
        <taxon>Bacteria</taxon>
        <taxon>Bacillati</taxon>
        <taxon>Bacillota</taxon>
        <taxon>Negativicutes</taxon>
        <taxon>Selenomonadales</taxon>
        <taxon>Selenomonadaceae</taxon>
        <taxon>Anaerovibrio</taxon>
    </lineage>
</organism>
<dbReference type="Gene3D" id="3.40.50.2000">
    <property type="entry name" value="Glycogen Phosphorylase B"/>
    <property type="match status" value="2"/>
</dbReference>
<reference evidence="3 4" key="1">
    <citation type="submission" date="2019-08" db="EMBL/GenBank/DDBJ databases">
        <title>In-depth cultivation of the pig gut microbiome towards novel bacterial diversity and tailored functional studies.</title>
        <authorList>
            <person name="Wylensek D."/>
            <person name="Hitch T.C.A."/>
            <person name="Clavel T."/>
        </authorList>
    </citation>
    <scope>NUCLEOTIDE SEQUENCE [LARGE SCALE GENOMIC DNA]</scope>
    <source>
        <strain evidence="3 4">WCA-693-APC-5D-A</strain>
    </source>
</reference>
<comment type="caution">
    <text evidence="3">The sequence shown here is derived from an EMBL/GenBank/DDBJ whole genome shotgun (WGS) entry which is preliminary data.</text>
</comment>
<accession>A0A6I2UIF1</accession>
<dbReference type="PANTHER" id="PTHR45947">
    <property type="entry name" value="SULFOQUINOVOSYL TRANSFERASE SQD2"/>
    <property type="match status" value="1"/>
</dbReference>
<dbReference type="PANTHER" id="PTHR45947:SF3">
    <property type="entry name" value="SULFOQUINOVOSYL TRANSFERASE SQD2"/>
    <property type="match status" value="1"/>
</dbReference>
<dbReference type="AlphaFoldDB" id="A0A6I2UIF1"/>
<keyword evidence="3" id="KW-0808">Transferase</keyword>
<dbReference type="SUPFAM" id="SSF53756">
    <property type="entry name" value="UDP-Glycosyltransferase/glycogen phosphorylase"/>
    <property type="match status" value="1"/>
</dbReference>
<dbReference type="EMBL" id="VUNR01000025">
    <property type="protein sequence ID" value="MSU09505.1"/>
    <property type="molecule type" value="Genomic_DNA"/>
</dbReference>
<dbReference type="InterPro" id="IPR001296">
    <property type="entry name" value="Glyco_trans_1"/>
</dbReference>
<sequence>MKKILYVISSLENSGPVKVLYNLIFHLNKQKYEVSVLALSYAKKNDLTSVFKSLGINVYVLNLSRLMFFIKGRRELSKFMCYIKPDIVHTQCFRSTLFMQYFATKVNLFTTIHCVFYQDFVFSYGYFLGSLMIRLYINALKKYDICIACSETAKRLLLEKYKLNLTYVRNGTQIPKAEHIKDELLLTKKRNALGITGYKKVFICTGRICIGKNQAQILRCLRKIDNICVIFLGNGPDFEKLRKSAPKNAIFLGNVNNVYDYLSMADGFISASFSEGMPNAVLEALMMGLPCILSNIEPHCEIKKLYPEACDLYKVNDDDDLVACFCEVIKREFSCDSYENISSKSRELFSSSVMSRKYQNIYDEFSLVNSLSVLEKI</sequence>
<evidence type="ECO:0000259" key="2">
    <source>
        <dbReference type="Pfam" id="PF13439"/>
    </source>
</evidence>
<dbReference type="GeneID" id="96779452"/>
<dbReference type="RefSeq" id="WP_154407676.1">
    <property type="nucleotide sequence ID" value="NZ_VUNR01000025.1"/>
</dbReference>
<name>A0A6I2UIF1_9FIRM</name>
<dbReference type="Proteomes" id="UP000433181">
    <property type="component" value="Unassembled WGS sequence"/>
</dbReference>
<feature type="domain" description="Glycosyltransferase subfamily 4-like N-terminal" evidence="2">
    <location>
        <begin position="15"/>
        <end position="171"/>
    </location>
</feature>
<dbReference type="InterPro" id="IPR028098">
    <property type="entry name" value="Glyco_trans_4-like_N"/>
</dbReference>
<feature type="domain" description="Glycosyl transferase family 1" evidence="1">
    <location>
        <begin position="188"/>
        <end position="346"/>
    </location>
</feature>
<proteinExistence type="predicted"/>